<feature type="compositionally biased region" description="Acidic residues" evidence="1">
    <location>
        <begin position="374"/>
        <end position="385"/>
    </location>
</feature>
<feature type="region of interest" description="Disordered" evidence="1">
    <location>
        <begin position="49"/>
        <end position="145"/>
    </location>
</feature>
<feature type="compositionally biased region" description="Basic and acidic residues" evidence="1">
    <location>
        <begin position="1"/>
        <end position="27"/>
    </location>
</feature>
<evidence type="ECO:0000313" key="3">
    <source>
        <dbReference type="Proteomes" id="UP000250275"/>
    </source>
</evidence>
<sequence>MAWSVPEERTRRRRKQESEEERRKESRPVQQAITMCSGCFGLSVRSCARPGWRRSSSHQPEDPAYQQPSTKGELDYHELSFLPAEREDDLDGTRSLSAREQTTIDTIGRKDSSPVRAGRRGGRGGGLPRERTRSRRRQVAAAGLLEDRGSTSLGLVQPYWLPTRFSHPRYTEPPSTLRPAERLQPERESGHGVVALTATGTTTRGDSSSSSSGPRDPVGETLSEENHWTTTAATTTTTTTTGGTVTTTTATATATATTTVTTVPVPRTTIPIRLVHRTVPRLPDEDSAAGKFAGRRNRKAKDERGETGSSSRKDRGRLVFAGDGSSGEVKGGGGGGGVVEWTSTVARPMSAWSYPEDEEPGAGSVRTRPGPDEPASEDEEAESSEEQVKVTVAQAKGSSSTSTARTTNASPTTTTQLPPPSQDTSMEALRFGLGILENLDRILKQLDMARLYGT</sequence>
<evidence type="ECO:0000256" key="1">
    <source>
        <dbReference type="SAM" id="MobiDB-lite"/>
    </source>
</evidence>
<feature type="region of interest" description="Disordered" evidence="1">
    <location>
        <begin position="1"/>
        <end position="30"/>
    </location>
</feature>
<protein>
    <submittedName>
        <fullName evidence="2">Uncharacterized protein</fullName>
    </submittedName>
</protein>
<feature type="compositionally biased region" description="Low complexity" evidence="1">
    <location>
        <begin position="229"/>
        <end position="245"/>
    </location>
</feature>
<feature type="compositionally biased region" description="Low complexity" evidence="1">
    <location>
        <begin position="199"/>
        <end position="216"/>
    </location>
</feature>
<feature type="compositionally biased region" description="Gly residues" evidence="1">
    <location>
        <begin position="329"/>
        <end position="338"/>
    </location>
</feature>
<accession>A0A310SQL5</accession>
<feature type="compositionally biased region" description="Low complexity" evidence="1">
    <location>
        <begin position="398"/>
        <end position="416"/>
    </location>
</feature>
<feature type="compositionally biased region" description="Basic and acidic residues" evidence="1">
    <location>
        <begin position="300"/>
        <end position="317"/>
    </location>
</feature>
<reference evidence="2 3" key="1">
    <citation type="submission" date="2015-07" db="EMBL/GenBank/DDBJ databases">
        <title>The genome of Eufriesea mexicana.</title>
        <authorList>
            <person name="Pan H."/>
            <person name="Kapheim K."/>
        </authorList>
    </citation>
    <scope>NUCLEOTIDE SEQUENCE [LARGE SCALE GENOMIC DNA]</scope>
    <source>
        <strain evidence="2">0111107269</strain>
        <tissue evidence="2">Whole body</tissue>
    </source>
</reference>
<dbReference type="EMBL" id="KQ760208">
    <property type="protein sequence ID" value="OAD61376.1"/>
    <property type="molecule type" value="Genomic_DNA"/>
</dbReference>
<proteinExistence type="predicted"/>
<feature type="compositionally biased region" description="Polar residues" evidence="1">
    <location>
        <begin position="94"/>
        <end position="105"/>
    </location>
</feature>
<dbReference type="AlphaFoldDB" id="A0A310SQL5"/>
<name>A0A310SQL5_9HYME</name>
<feature type="region of interest" description="Disordered" evidence="1">
    <location>
        <begin position="165"/>
        <end position="245"/>
    </location>
</feature>
<evidence type="ECO:0000313" key="2">
    <source>
        <dbReference type="EMBL" id="OAD61376.1"/>
    </source>
</evidence>
<keyword evidence="3" id="KW-1185">Reference proteome</keyword>
<gene>
    <name evidence="2" type="ORF">WN48_01768</name>
</gene>
<feature type="compositionally biased region" description="Basic and acidic residues" evidence="1">
    <location>
        <begin position="179"/>
        <end position="190"/>
    </location>
</feature>
<feature type="region of interest" description="Disordered" evidence="1">
    <location>
        <begin position="281"/>
        <end position="426"/>
    </location>
</feature>
<dbReference type="Proteomes" id="UP000250275">
    <property type="component" value="Unassembled WGS sequence"/>
</dbReference>
<organism evidence="2 3">
    <name type="scientific">Eufriesea mexicana</name>
    <dbReference type="NCBI Taxonomy" id="516756"/>
    <lineage>
        <taxon>Eukaryota</taxon>
        <taxon>Metazoa</taxon>
        <taxon>Ecdysozoa</taxon>
        <taxon>Arthropoda</taxon>
        <taxon>Hexapoda</taxon>
        <taxon>Insecta</taxon>
        <taxon>Pterygota</taxon>
        <taxon>Neoptera</taxon>
        <taxon>Endopterygota</taxon>
        <taxon>Hymenoptera</taxon>
        <taxon>Apocrita</taxon>
        <taxon>Aculeata</taxon>
        <taxon>Apoidea</taxon>
        <taxon>Anthophila</taxon>
        <taxon>Apidae</taxon>
        <taxon>Eufriesea</taxon>
    </lineage>
</organism>